<dbReference type="EMBL" id="HBUE01272146">
    <property type="protein sequence ID" value="CAG6564477.1"/>
    <property type="molecule type" value="Transcribed_RNA"/>
</dbReference>
<name>A0A8D8J772_CULPI</name>
<protein>
    <submittedName>
        <fullName evidence="1">(northern house mosquito) hypothetical protein</fullName>
    </submittedName>
</protein>
<dbReference type="EMBL" id="HBUE01166828">
    <property type="protein sequence ID" value="CAG6513010.1"/>
    <property type="molecule type" value="Transcribed_RNA"/>
</dbReference>
<dbReference type="AlphaFoldDB" id="A0A8D8J772"/>
<organism evidence="1">
    <name type="scientific">Culex pipiens</name>
    <name type="common">House mosquito</name>
    <dbReference type="NCBI Taxonomy" id="7175"/>
    <lineage>
        <taxon>Eukaryota</taxon>
        <taxon>Metazoa</taxon>
        <taxon>Ecdysozoa</taxon>
        <taxon>Arthropoda</taxon>
        <taxon>Hexapoda</taxon>
        <taxon>Insecta</taxon>
        <taxon>Pterygota</taxon>
        <taxon>Neoptera</taxon>
        <taxon>Endopterygota</taxon>
        <taxon>Diptera</taxon>
        <taxon>Nematocera</taxon>
        <taxon>Culicoidea</taxon>
        <taxon>Culicidae</taxon>
        <taxon>Culicinae</taxon>
        <taxon>Culicini</taxon>
        <taxon>Culex</taxon>
        <taxon>Culex</taxon>
    </lineage>
</organism>
<proteinExistence type="predicted"/>
<evidence type="ECO:0000313" key="1">
    <source>
        <dbReference type="EMBL" id="CAG6564477.1"/>
    </source>
</evidence>
<reference evidence="1" key="1">
    <citation type="submission" date="2021-05" db="EMBL/GenBank/DDBJ databases">
        <authorList>
            <person name="Alioto T."/>
            <person name="Alioto T."/>
            <person name="Gomez Garrido J."/>
        </authorList>
    </citation>
    <scope>NUCLEOTIDE SEQUENCE</scope>
</reference>
<accession>A0A8D8J772</accession>
<sequence length="154" mass="17752">MINPVQQQPLNALPQQHLIRRNPRQLIPSQCRLPLLRQLLGVLLEHRNQVVITLAPQNLPRLLAHRLKVLEQQRHAAGHQLAVLLQEGRLGRQRGQRERALALVLLLDQRVHRSEHLLHIVARIFHGWLVGVNPAKQAKSCQLFSSTQEITYRN</sequence>